<evidence type="ECO:0000313" key="1">
    <source>
        <dbReference type="EnsemblPlants" id="KQK99591"/>
    </source>
</evidence>
<dbReference type="Proteomes" id="UP000004995">
    <property type="component" value="Unassembled WGS sequence"/>
</dbReference>
<protein>
    <submittedName>
        <fullName evidence="1">Uncharacterized protein</fullName>
    </submittedName>
</protein>
<reference evidence="2" key="1">
    <citation type="journal article" date="2012" name="Nat. Biotechnol.">
        <title>Reference genome sequence of the model plant Setaria.</title>
        <authorList>
            <person name="Bennetzen J.L."/>
            <person name="Schmutz J."/>
            <person name="Wang H."/>
            <person name="Percifield R."/>
            <person name="Hawkins J."/>
            <person name="Pontaroli A.C."/>
            <person name="Estep M."/>
            <person name="Feng L."/>
            <person name="Vaughn J.N."/>
            <person name="Grimwood J."/>
            <person name="Jenkins J."/>
            <person name="Barry K."/>
            <person name="Lindquist E."/>
            <person name="Hellsten U."/>
            <person name="Deshpande S."/>
            <person name="Wang X."/>
            <person name="Wu X."/>
            <person name="Mitros T."/>
            <person name="Triplett J."/>
            <person name="Yang X."/>
            <person name="Ye C.Y."/>
            <person name="Mauro-Herrera M."/>
            <person name="Wang L."/>
            <person name="Li P."/>
            <person name="Sharma M."/>
            <person name="Sharma R."/>
            <person name="Ronald P.C."/>
            <person name="Panaud O."/>
            <person name="Kellogg E.A."/>
            <person name="Brutnell T.P."/>
            <person name="Doust A.N."/>
            <person name="Tuskan G.A."/>
            <person name="Rokhsar D."/>
            <person name="Devos K.M."/>
        </authorList>
    </citation>
    <scope>NUCLEOTIDE SEQUENCE [LARGE SCALE GENOMIC DNA]</scope>
    <source>
        <strain evidence="2">cv. Yugu1</strain>
    </source>
</reference>
<dbReference type="AlphaFoldDB" id="K3YF75"/>
<proteinExistence type="predicted"/>
<organism evidence="1 2">
    <name type="scientific">Setaria italica</name>
    <name type="common">Foxtail millet</name>
    <name type="synonym">Panicum italicum</name>
    <dbReference type="NCBI Taxonomy" id="4555"/>
    <lineage>
        <taxon>Eukaryota</taxon>
        <taxon>Viridiplantae</taxon>
        <taxon>Streptophyta</taxon>
        <taxon>Embryophyta</taxon>
        <taxon>Tracheophyta</taxon>
        <taxon>Spermatophyta</taxon>
        <taxon>Magnoliopsida</taxon>
        <taxon>Liliopsida</taxon>
        <taxon>Poales</taxon>
        <taxon>Poaceae</taxon>
        <taxon>PACMAD clade</taxon>
        <taxon>Panicoideae</taxon>
        <taxon>Panicodae</taxon>
        <taxon>Paniceae</taxon>
        <taxon>Cenchrinae</taxon>
        <taxon>Setaria</taxon>
    </lineage>
</organism>
<keyword evidence="2" id="KW-1185">Reference proteome</keyword>
<dbReference type="Gramene" id="KQK99591">
    <property type="protein sequence ID" value="KQK99591"/>
    <property type="gene ID" value="SETIT_012892mg"/>
</dbReference>
<name>K3YF75_SETIT</name>
<dbReference type="EMBL" id="AGNK02004556">
    <property type="status" value="NOT_ANNOTATED_CDS"/>
    <property type="molecule type" value="Genomic_DNA"/>
</dbReference>
<sequence length="43" mass="5192">MEHHRPILWWVVTYRAPNIRFTSKTTRHIQSYPTPFPMPVTTP</sequence>
<accession>K3YF75</accession>
<dbReference type="HOGENOM" id="CLU_3243138_0_0_1"/>
<dbReference type="InParanoid" id="K3YF75"/>
<evidence type="ECO:0000313" key="2">
    <source>
        <dbReference type="Proteomes" id="UP000004995"/>
    </source>
</evidence>
<dbReference type="EnsemblPlants" id="KQK99591">
    <property type="protein sequence ID" value="KQK99591"/>
    <property type="gene ID" value="SETIT_012892mg"/>
</dbReference>
<reference evidence="1" key="2">
    <citation type="submission" date="2018-08" db="UniProtKB">
        <authorList>
            <consortium name="EnsemblPlants"/>
        </authorList>
    </citation>
    <scope>IDENTIFICATION</scope>
    <source>
        <strain evidence="1">Yugu1</strain>
    </source>
</reference>